<feature type="region of interest" description="Disordered" evidence="1">
    <location>
        <begin position="284"/>
        <end position="303"/>
    </location>
</feature>
<dbReference type="Pfam" id="PF17663">
    <property type="entry name" value="DUF5525"/>
    <property type="match status" value="2"/>
</dbReference>
<keyword evidence="3" id="KW-1185">Reference proteome</keyword>
<proteinExistence type="predicted"/>
<feature type="region of interest" description="Disordered" evidence="1">
    <location>
        <begin position="186"/>
        <end position="232"/>
    </location>
</feature>
<organism evidence="2 3">
    <name type="scientific">Strix occidentalis caurina</name>
    <name type="common">northern spotted owl</name>
    <dbReference type="NCBI Taxonomy" id="311401"/>
    <lineage>
        <taxon>Eukaryota</taxon>
        <taxon>Metazoa</taxon>
        <taxon>Chordata</taxon>
        <taxon>Craniata</taxon>
        <taxon>Vertebrata</taxon>
        <taxon>Euteleostomi</taxon>
        <taxon>Archelosauria</taxon>
        <taxon>Archosauria</taxon>
        <taxon>Dinosauria</taxon>
        <taxon>Saurischia</taxon>
        <taxon>Theropoda</taxon>
        <taxon>Coelurosauria</taxon>
        <taxon>Aves</taxon>
        <taxon>Neognathae</taxon>
        <taxon>Neoaves</taxon>
        <taxon>Telluraves</taxon>
        <taxon>Strigiformes</taxon>
        <taxon>Strigidae</taxon>
        <taxon>Strix</taxon>
    </lineage>
</organism>
<evidence type="ECO:0000256" key="1">
    <source>
        <dbReference type="SAM" id="MobiDB-lite"/>
    </source>
</evidence>
<dbReference type="PANTHER" id="PTHR28422:SF1">
    <property type="entry name" value="SIMILAR TO HUMAN CHROMOSOME 15 OPEN READING FRAME 39"/>
    <property type="match status" value="1"/>
</dbReference>
<reference evidence="2" key="2">
    <citation type="submission" date="2025-09" db="UniProtKB">
        <authorList>
            <consortium name="Ensembl"/>
        </authorList>
    </citation>
    <scope>IDENTIFICATION</scope>
</reference>
<feature type="region of interest" description="Disordered" evidence="1">
    <location>
        <begin position="703"/>
        <end position="736"/>
    </location>
</feature>
<feature type="region of interest" description="Disordered" evidence="1">
    <location>
        <begin position="770"/>
        <end position="864"/>
    </location>
</feature>
<dbReference type="InterPro" id="IPR037656">
    <property type="entry name" value="DUF5525"/>
</dbReference>
<evidence type="ECO:0000313" key="3">
    <source>
        <dbReference type="Proteomes" id="UP000694551"/>
    </source>
</evidence>
<accession>A0A8D0ETL6</accession>
<feature type="region of interest" description="Disordered" evidence="1">
    <location>
        <begin position="393"/>
        <end position="418"/>
    </location>
</feature>
<dbReference type="PANTHER" id="PTHR28422">
    <property type="entry name" value="SIMILAR TO HUMAN CHROMOSOME 15 OPEN READING FRAME 39"/>
    <property type="match status" value="1"/>
</dbReference>
<evidence type="ECO:0000313" key="2">
    <source>
        <dbReference type="Ensembl" id="ENSSOCP00000004479.1"/>
    </source>
</evidence>
<feature type="compositionally biased region" description="Basic and acidic residues" evidence="1">
    <location>
        <begin position="528"/>
        <end position="538"/>
    </location>
</feature>
<dbReference type="AlphaFoldDB" id="A0A8D0ETL6"/>
<dbReference type="Proteomes" id="UP000694551">
    <property type="component" value="Unplaced"/>
</dbReference>
<feature type="region of interest" description="Disordered" evidence="1">
    <location>
        <begin position="648"/>
        <end position="685"/>
    </location>
</feature>
<feature type="compositionally biased region" description="Basic and acidic residues" evidence="1">
    <location>
        <begin position="486"/>
        <end position="496"/>
    </location>
</feature>
<feature type="compositionally biased region" description="Pro residues" evidence="1">
    <location>
        <begin position="773"/>
        <end position="825"/>
    </location>
</feature>
<reference evidence="2" key="1">
    <citation type="submission" date="2025-08" db="UniProtKB">
        <authorList>
            <consortium name="Ensembl"/>
        </authorList>
    </citation>
    <scope>IDENTIFICATION</scope>
</reference>
<name>A0A8D0ETL6_STROC</name>
<feature type="region of interest" description="Disordered" evidence="1">
    <location>
        <begin position="465"/>
        <end position="568"/>
    </location>
</feature>
<feature type="compositionally biased region" description="Pro residues" evidence="1">
    <location>
        <begin position="291"/>
        <end position="303"/>
    </location>
</feature>
<protein>
    <submittedName>
        <fullName evidence="2">Chromosome 15 open reading frame 39</fullName>
    </submittedName>
</protein>
<feature type="region of interest" description="Disordered" evidence="1">
    <location>
        <begin position="1049"/>
        <end position="1145"/>
    </location>
</feature>
<dbReference type="Ensembl" id="ENSSOCT00000004612.1">
    <property type="protein sequence ID" value="ENSSOCP00000004479.1"/>
    <property type="gene ID" value="ENSSOCG00000003473.1"/>
</dbReference>
<sequence length="1248" mass="132446">MASKRHLESLDPVIFNKLPRLETEPAAGFPASLCKSIPVPNPGSENHFNYKGSYFACPLQSSDGPEQPLARWSPAVAYPHYGTGAGSQPVPAEGPLASCLLYRPESLGTGLQPLGTEKGKDSLMRELLMAREKWTSLPPAPGHPFPVKKPMAVNKAAPLAVPKPVYRAPACFVDPRMALPLGPRAESLQRRPGDADWALPAATPASHPLHPGEPHGSTGLHKKGPHADPSLPSLHPSLVLPTKEKVGSPIAFSPYYTAFEKYRGPPGTPFLEASCPAAHSQRKVPEVPNLSPDPWPKLQPPATSPAYRERPTVCYPHTHYPLSLHKAALLYHPPAPTMDAQPSALPSAYKGFGFAGSEEPFPGSYLKPQAPRSYFPSPLDSYVPRAAGASAVASPPAKSAALPRDAEPPRRAGYLPSPGFAFSPGDPAVFGSSFAGTKLGYEQHQAESPRRQVMARHNSAFQPVCAPEKVPGGSGGLAQTFPKGEGGWEKPSHGEQEPPYPGRRRASPAPQETPRGGPLAPIIVGKGDACKAKEEAKELIPSSPSASPTERLKDPRNGEVSSSSPPMPVINNVFSLAPYRDYLEGTEGPAQVPFCREHLRGDTPPQNMGGSQETAALGDVLTTSSLLPVGTAAGQTLKMGSTAVQSQGESCYRRVPKKPKLVPREPGSQDGNPGGVGSGDPAPEDMVLDLSLKKRLVKAGETWGPIDSAEGTPEREDVEEKEGPGEKVGVGEGAKPRALPLLLEVGSGDKSNFQSSATFMFKKYKILRSLPPSTVPPQHPGSPCAPQPSPPPPAPSSSIPMPPLPRTPPTSPPASSPPVPQPGPQPSTSALQGARPDPQQPPLPEAPGVLGEESVSLPGPFEVPGPQTSAGQYFTTLHSWLCDVISCSVSRSSPELLQEWLKKPTKGKEIWLAFQDVAALLTNLLSQLETFMFARKCPFPHVVRAGAVFIPIHVVKEKLFPKLPGVSVDQVLQEHKVELRPTTLSEERHLRDLELKSCSSRMLKLLALKQLPDIYPDLLNLHWHNSIKQQLGSPGVEALKADGKAIAMDSTKKKKALRNVSRATAEPPTRKDGKGKVPLTPRAGSPPSSSAVTSRPAGRCWAPTGGTAAPEDGDGSSWDAWRPPAPQGSSEDDAQGGGENSSRDTRMLQGYEQGRLVYPQAWLEPPAAAGAASLLIHHLLVHLLPPSVTGQTAASKLGGNGWSSRGAGGLEQCLYLQEEHGNGHTTVPSLGERPATAGMIYHVPSSLL</sequence>